<evidence type="ECO:0000259" key="3">
    <source>
        <dbReference type="PROSITE" id="PS50118"/>
    </source>
</evidence>
<sequence length="166" mass="20136">MPRKLALRKPKRALNAYNVFLQEMKEREELKNMGFIEFTQFCSERWRSLKPEEKQLYQEKARMDKQRYETEMKSFWPLKLEKSKVKRPMSAFLLFCQRERPKVKCKHPAWPQTQLVKELAKRWRCASPTLRAKFKAMARKEMTDYQRKRMQNDIHGSDSTILSCHC</sequence>
<keyword evidence="2" id="KW-0539">Nucleus</keyword>
<dbReference type="Pfam" id="PF09011">
    <property type="entry name" value="HMG_box_2"/>
    <property type="match status" value="1"/>
</dbReference>
<dbReference type="InterPro" id="IPR009071">
    <property type="entry name" value="HMG_box_dom"/>
</dbReference>
<evidence type="ECO:0000313" key="4">
    <source>
        <dbReference type="EMBL" id="KAK9499461.1"/>
    </source>
</evidence>
<dbReference type="SMART" id="SM00398">
    <property type="entry name" value="HMG"/>
    <property type="match status" value="2"/>
</dbReference>
<comment type="caution">
    <text evidence="4">The sequence shown here is derived from an EMBL/GenBank/DDBJ whole genome shotgun (WGS) entry which is preliminary data.</text>
</comment>
<reference evidence="4 5" key="1">
    <citation type="submission" date="2022-12" db="EMBL/GenBank/DDBJ databases">
        <title>Chromosome-level genome assembly of true bugs.</title>
        <authorList>
            <person name="Ma L."/>
            <person name="Li H."/>
        </authorList>
    </citation>
    <scope>NUCLEOTIDE SEQUENCE [LARGE SCALE GENOMIC DNA]</scope>
    <source>
        <strain evidence="4">Lab_2022b</strain>
    </source>
</reference>
<dbReference type="PANTHER" id="PTHR48112:SF22">
    <property type="entry name" value="MITOCHONDRIAL TRANSCRIPTION FACTOR A, ISOFORM B"/>
    <property type="match status" value="1"/>
</dbReference>
<dbReference type="Gene3D" id="1.10.30.10">
    <property type="entry name" value="High mobility group box domain"/>
    <property type="match status" value="2"/>
</dbReference>
<dbReference type="Pfam" id="PF00505">
    <property type="entry name" value="HMG_box"/>
    <property type="match status" value="1"/>
</dbReference>
<evidence type="ECO:0000313" key="5">
    <source>
        <dbReference type="Proteomes" id="UP001461498"/>
    </source>
</evidence>
<dbReference type="Proteomes" id="UP001461498">
    <property type="component" value="Unassembled WGS sequence"/>
</dbReference>
<dbReference type="GO" id="GO:0006357">
    <property type="term" value="P:regulation of transcription by RNA polymerase II"/>
    <property type="evidence" value="ECO:0007669"/>
    <property type="project" value="TreeGrafter"/>
</dbReference>
<feature type="DNA-binding region" description="HMG box" evidence="2">
    <location>
        <begin position="85"/>
        <end position="153"/>
    </location>
</feature>
<dbReference type="CDD" id="cd00084">
    <property type="entry name" value="HMG-box_SF"/>
    <property type="match status" value="1"/>
</dbReference>
<accession>A0AAW1CKI2</accession>
<proteinExistence type="predicted"/>
<dbReference type="EMBL" id="JAPXFL010000011">
    <property type="protein sequence ID" value="KAK9499461.1"/>
    <property type="molecule type" value="Genomic_DNA"/>
</dbReference>
<protein>
    <recommendedName>
        <fullName evidence="3">HMG box domain-containing protein</fullName>
    </recommendedName>
</protein>
<evidence type="ECO:0000256" key="1">
    <source>
        <dbReference type="ARBA" id="ARBA00023125"/>
    </source>
</evidence>
<dbReference type="PROSITE" id="PS50118">
    <property type="entry name" value="HMG_BOX_2"/>
    <property type="match status" value="2"/>
</dbReference>
<name>A0AAW1CKI2_9HEMI</name>
<organism evidence="4 5">
    <name type="scientific">Rhynocoris fuscipes</name>
    <dbReference type="NCBI Taxonomy" id="488301"/>
    <lineage>
        <taxon>Eukaryota</taxon>
        <taxon>Metazoa</taxon>
        <taxon>Ecdysozoa</taxon>
        <taxon>Arthropoda</taxon>
        <taxon>Hexapoda</taxon>
        <taxon>Insecta</taxon>
        <taxon>Pterygota</taxon>
        <taxon>Neoptera</taxon>
        <taxon>Paraneoptera</taxon>
        <taxon>Hemiptera</taxon>
        <taxon>Heteroptera</taxon>
        <taxon>Panheteroptera</taxon>
        <taxon>Cimicomorpha</taxon>
        <taxon>Reduviidae</taxon>
        <taxon>Harpactorinae</taxon>
        <taxon>Harpactorini</taxon>
        <taxon>Rhynocoris</taxon>
    </lineage>
</organism>
<dbReference type="GO" id="GO:0003677">
    <property type="term" value="F:DNA binding"/>
    <property type="evidence" value="ECO:0007669"/>
    <property type="project" value="UniProtKB-UniRule"/>
</dbReference>
<dbReference type="GO" id="GO:0005634">
    <property type="term" value="C:nucleus"/>
    <property type="evidence" value="ECO:0007669"/>
    <property type="project" value="UniProtKB-UniRule"/>
</dbReference>
<feature type="domain" description="HMG box" evidence="3">
    <location>
        <begin position="85"/>
        <end position="153"/>
    </location>
</feature>
<feature type="DNA-binding region" description="HMG box" evidence="2">
    <location>
        <begin position="10"/>
        <end position="76"/>
    </location>
</feature>
<dbReference type="InterPro" id="IPR050342">
    <property type="entry name" value="HMGB"/>
</dbReference>
<keyword evidence="1 2" id="KW-0238">DNA-binding</keyword>
<evidence type="ECO:0000256" key="2">
    <source>
        <dbReference type="PROSITE-ProRule" id="PRU00267"/>
    </source>
</evidence>
<dbReference type="PANTHER" id="PTHR48112">
    <property type="entry name" value="HIGH MOBILITY GROUP PROTEIN DSP1"/>
    <property type="match status" value="1"/>
</dbReference>
<dbReference type="InterPro" id="IPR036910">
    <property type="entry name" value="HMG_box_dom_sf"/>
</dbReference>
<feature type="domain" description="HMG box" evidence="3">
    <location>
        <begin position="10"/>
        <end position="76"/>
    </location>
</feature>
<dbReference type="AlphaFoldDB" id="A0AAW1CKI2"/>
<dbReference type="PRINTS" id="PR00886">
    <property type="entry name" value="HIGHMOBLTY12"/>
</dbReference>
<keyword evidence="5" id="KW-1185">Reference proteome</keyword>
<gene>
    <name evidence="4" type="ORF">O3M35_002493</name>
</gene>
<dbReference type="SUPFAM" id="SSF47095">
    <property type="entry name" value="HMG-box"/>
    <property type="match status" value="2"/>
</dbReference>